<name>E9GXA0_DAPPU</name>
<sequence>MSLYKIVDTFLLKKPTLKLPTHDSVLELAERFSQFFTKKIPEIRHQLDSQSDHRSSKPEIRPTVSFMAFKEVTAEEIAALMRSYPAKSSARNPIPTGLVRKLADVLAAPIAWLANLYISTGVFPDEMQLAHSELS</sequence>
<reference evidence="1 2" key="1">
    <citation type="journal article" date="2011" name="Science">
        <title>The ecoresponsive genome of Daphnia pulex.</title>
        <authorList>
            <person name="Colbourne J.K."/>
            <person name="Pfrender M.E."/>
            <person name="Gilbert D."/>
            <person name="Thomas W.K."/>
            <person name="Tucker A."/>
            <person name="Oakley T.H."/>
            <person name="Tokishita S."/>
            <person name="Aerts A."/>
            <person name="Arnold G.J."/>
            <person name="Basu M.K."/>
            <person name="Bauer D.J."/>
            <person name="Caceres C.E."/>
            <person name="Carmel L."/>
            <person name="Casola C."/>
            <person name="Choi J.H."/>
            <person name="Detter J.C."/>
            <person name="Dong Q."/>
            <person name="Dusheyko S."/>
            <person name="Eads B.D."/>
            <person name="Frohlich T."/>
            <person name="Geiler-Samerotte K.A."/>
            <person name="Gerlach D."/>
            <person name="Hatcher P."/>
            <person name="Jogdeo S."/>
            <person name="Krijgsveld J."/>
            <person name="Kriventseva E.V."/>
            <person name="Kultz D."/>
            <person name="Laforsch C."/>
            <person name="Lindquist E."/>
            <person name="Lopez J."/>
            <person name="Manak J.R."/>
            <person name="Muller J."/>
            <person name="Pangilinan J."/>
            <person name="Patwardhan R.P."/>
            <person name="Pitluck S."/>
            <person name="Pritham E.J."/>
            <person name="Rechtsteiner A."/>
            <person name="Rho M."/>
            <person name="Rogozin I.B."/>
            <person name="Sakarya O."/>
            <person name="Salamov A."/>
            <person name="Schaack S."/>
            <person name="Shapiro H."/>
            <person name="Shiga Y."/>
            <person name="Skalitzky C."/>
            <person name="Smith Z."/>
            <person name="Souvorov A."/>
            <person name="Sung W."/>
            <person name="Tang Z."/>
            <person name="Tsuchiya D."/>
            <person name="Tu H."/>
            <person name="Vos H."/>
            <person name="Wang M."/>
            <person name="Wolf Y.I."/>
            <person name="Yamagata H."/>
            <person name="Yamada T."/>
            <person name="Ye Y."/>
            <person name="Shaw J.R."/>
            <person name="Andrews J."/>
            <person name="Crease T.J."/>
            <person name="Tang H."/>
            <person name="Lucas S.M."/>
            <person name="Robertson H.M."/>
            <person name="Bork P."/>
            <person name="Koonin E.V."/>
            <person name="Zdobnov E.M."/>
            <person name="Grigoriev I.V."/>
            <person name="Lynch M."/>
            <person name="Boore J.L."/>
        </authorList>
    </citation>
    <scope>NUCLEOTIDE SEQUENCE [LARGE SCALE GENOMIC DNA]</scope>
</reference>
<proteinExistence type="predicted"/>
<evidence type="ECO:0000313" key="1">
    <source>
        <dbReference type="EMBL" id="EFX75835.1"/>
    </source>
</evidence>
<keyword evidence="2" id="KW-1185">Reference proteome</keyword>
<dbReference type="KEGG" id="dpx:DAPPUDRAFT_249769"/>
<dbReference type="Proteomes" id="UP000000305">
    <property type="component" value="Unassembled WGS sequence"/>
</dbReference>
<dbReference type="HOGENOM" id="CLU_1887837_0_0_1"/>
<protein>
    <submittedName>
        <fullName evidence="1">Uncharacterized protein</fullName>
    </submittedName>
</protein>
<dbReference type="PhylomeDB" id="E9GXA0"/>
<organism evidence="1 2">
    <name type="scientific">Daphnia pulex</name>
    <name type="common">Water flea</name>
    <dbReference type="NCBI Taxonomy" id="6669"/>
    <lineage>
        <taxon>Eukaryota</taxon>
        <taxon>Metazoa</taxon>
        <taxon>Ecdysozoa</taxon>
        <taxon>Arthropoda</taxon>
        <taxon>Crustacea</taxon>
        <taxon>Branchiopoda</taxon>
        <taxon>Diplostraca</taxon>
        <taxon>Cladocera</taxon>
        <taxon>Anomopoda</taxon>
        <taxon>Daphniidae</taxon>
        <taxon>Daphnia</taxon>
    </lineage>
</organism>
<accession>E9GXA0</accession>
<gene>
    <name evidence="1" type="ORF">DAPPUDRAFT_249769</name>
</gene>
<evidence type="ECO:0000313" key="2">
    <source>
        <dbReference type="Proteomes" id="UP000000305"/>
    </source>
</evidence>
<dbReference type="AlphaFoldDB" id="E9GXA0"/>
<dbReference type="InParanoid" id="E9GXA0"/>
<dbReference type="EMBL" id="GL732572">
    <property type="protein sequence ID" value="EFX75835.1"/>
    <property type="molecule type" value="Genomic_DNA"/>
</dbReference>